<feature type="region of interest" description="Disordered" evidence="1">
    <location>
        <begin position="137"/>
        <end position="162"/>
    </location>
</feature>
<gene>
    <name evidence="3" type="ORF">CC86DRAFT_433620</name>
</gene>
<reference evidence="3" key="1">
    <citation type="journal article" date="2020" name="Stud. Mycol.">
        <title>101 Dothideomycetes genomes: a test case for predicting lifestyles and emergence of pathogens.</title>
        <authorList>
            <person name="Haridas S."/>
            <person name="Albert R."/>
            <person name="Binder M."/>
            <person name="Bloem J."/>
            <person name="Labutti K."/>
            <person name="Salamov A."/>
            <person name="Andreopoulos B."/>
            <person name="Baker S."/>
            <person name="Barry K."/>
            <person name="Bills G."/>
            <person name="Bluhm B."/>
            <person name="Cannon C."/>
            <person name="Castanera R."/>
            <person name="Culley D."/>
            <person name="Daum C."/>
            <person name="Ezra D."/>
            <person name="Gonzalez J."/>
            <person name="Henrissat B."/>
            <person name="Kuo A."/>
            <person name="Liang C."/>
            <person name="Lipzen A."/>
            <person name="Lutzoni F."/>
            <person name="Magnuson J."/>
            <person name="Mondo S."/>
            <person name="Nolan M."/>
            <person name="Ohm R."/>
            <person name="Pangilinan J."/>
            <person name="Park H.-J."/>
            <person name="Ramirez L."/>
            <person name="Alfaro M."/>
            <person name="Sun H."/>
            <person name="Tritt A."/>
            <person name="Yoshinaga Y."/>
            <person name="Zwiers L.-H."/>
            <person name="Turgeon B."/>
            <person name="Goodwin S."/>
            <person name="Spatafora J."/>
            <person name="Crous P."/>
            <person name="Grigoriev I."/>
        </authorList>
    </citation>
    <scope>NUCLEOTIDE SEQUENCE</scope>
    <source>
        <strain evidence="3">CBS 113818</strain>
    </source>
</reference>
<keyword evidence="4" id="KW-1185">Reference proteome</keyword>
<dbReference type="Proteomes" id="UP000799424">
    <property type="component" value="Unassembled WGS sequence"/>
</dbReference>
<proteinExistence type="predicted"/>
<protein>
    <recommendedName>
        <fullName evidence="5">AA1-like domain-containing protein</fullName>
    </recommendedName>
</protein>
<dbReference type="AlphaFoldDB" id="A0A6A6ZDF7"/>
<evidence type="ECO:0000313" key="3">
    <source>
        <dbReference type="EMBL" id="KAF2818344.1"/>
    </source>
</evidence>
<keyword evidence="2" id="KW-0732">Signal</keyword>
<name>A0A6A6ZDF7_9PLEO</name>
<feature type="signal peptide" evidence="2">
    <location>
        <begin position="1"/>
        <end position="15"/>
    </location>
</feature>
<dbReference type="EMBL" id="MU006253">
    <property type="protein sequence ID" value="KAF2818344.1"/>
    <property type="molecule type" value="Genomic_DNA"/>
</dbReference>
<feature type="chain" id="PRO_5025483904" description="AA1-like domain-containing protein" evidence="2">
    <location>
        <begin position="16"/>
        <end position="322"/>
    </location>
</feature>
<evidence type="ECO:0008006" key="5">
    <source>
        <dbReference type="Google" id="ProtNLM"/>
    </source>
</evidence>
<accession>A0A6A6ZDF7</accession>
<organism evidence="3 4">
    <name type="scientific">Ophiobolus disseminans</name>
    <dbReference type="NCBI Taxonomy" id="1469910"/>
    <lineage>
        <taxon>Eukaryota</taxon>
        <taxon>Fungi</taxon>
        <taxon>Dikarya</taxon>
        <taxon>Ascomycota</taxon>
        <taxon>Pezizomycotina</taxon>
        <taxon>Dothideomycetes</taxon>
        <taxon>Pleosporomycetidae</taxon>
        <taxon>Pleosporales</taxon>
        <taxon>Pleosporineae</taxon>
        <taxon>Phaeosphaeriaceae</taxon>
        <taxon>Ophiobolus</taxon>
    </lineage>
</organism>
<sequence length="322" mass="34115">MRAAFLALAASAIAADVSIVWRHEKPSGSTSLTIHASPSKSIIAEICGNSIGAVDFSRVDEHGAGSFTIGDKTFAVASQSQDGVSCTRMYNGVVAVVECSNVKLDVPVDSPVSADCFTDAGAKSDFLALKSRSLLGTDTDTDTDTPPAPSTPISSPSPSFRLRGRQQCHDERSTVKVGDGNPHQNYFNTQLSEVISCQNAPSCAVGFEKTKSYTVGFTMAGTGSWISAGFEVQQSWSTGNQYTCYGAKGDNLCIWYLTAHTAYTVRNRVQNTCSGSGPRYSPNYVIKSPNKANRGGGMYCVIGTCRAQGDTYWDNSGRSGGP</sequence>
<dbReference type="OrthoDB" id="3641682at2759"/>
<evidence type="ECO:0000256" key="1">
    <source>
        <dbReference type="SAM" id="MobiDB-lite"/>
    </source>
</evidence>
<evidence type="ECO:0000313" key="4">
    <source>
        <dbReference type="Proteomes" id="UP000799424"/>
    </source>
</evidence>
<evidence type="ECO:0000256" key="2">
    <source>
        <dbReference type="SAM" id="SignalP"/>
    </source>
</evidence>